<dbReference type="InterPro" id="IPR003680">
    <property type="entry name" value="Flavodoxin_fold"/>
</dbReference>
<comment type="function">
    <text evidence="6">Quinone reductase that provides resistance to thiol-specific stress caused by electrophilic quinones.</text>
</comment>
<dbReference type="EC" id="1.7.1.17" evidence="6"/>
<dbReference type="PANTHER" id="PTHR43741:SF4">
    <property type="entry name" value="FMN-DEPENDENT NADH:QUINONE OXIDOREDUCTASE"/>
    <property type="match status" value="1"/>
</dbReference>
<comment type="catalytic activity">
    <reaction evidence="6">
        <text>2 a quinone + NADH + H(+) = 2 a 1,4-benzosemiquinone + NAD(+)</text>
        <dbReference type="Rhea" id="RHEA:65952"/>
        <dbReference type="ChEBI" id="CHEBI:15378"/>
        <dbReference type="ChEBI" id="CHEBI:57540"/>
        <dbReference type="ChEBI" id="CHEBI:57945"/>
        <dbReference type="ChEBI" id="CHEBI:132124"/>
        <dbReference type="ChEBI" id="CHEBI:134225"/>
    </reaction>
</comment>
<dbReference type="HAMAP" id="MF_01216">
    <property type="entry name" value="Azoreductase_type1"/>
    <property type="match status" value="1"/>
</dbReference>
<dbReference type="GO" id="GO:0016652">
    <property type="term" value="F:oxidoreductase activity, acting on NAD(P)H as acceptor"/>
    <property type="evidence" value="ECO:0007669"/>
    <property type="project" value="UniProtKB-UniRule"/>
</dbReference>
<accession>A0AA41Z5C5</accession>
<dbReference type="Pfam" id="PF02525">
    <property type="entry name" value="Flavodoxin_2"/>
    <property type="match status" value="1"/>
</dbReference>
<dbReference type="EC" id="1.6.5.-" evidence="6"/>
<dbReference type="InterPro" id="IPR023048">
    <property type="entry name" value="NADH:quinone_OxRdtase_FMN_depd"/>
</dbReference>
<comment type="subunit">
    <text evidence="6">Homodimer.</text>
</comment>
<comment type="caution">
    <text evidence="8">The sequence shown here is derived from an EMBL/GenBank/DDBJ whole genome shotgun (WGS) entry which is preliminary data.</text>
</comment>
<name>A0AA41Z5C5_9SPHN</name>
<keyword evidence="1 6" id="KW-0285">Flavoprotein</keyword>
<dbReference type="AlphaFoldDB" id="A0AA41Z5C5"/>
<dbReference type="Proteomes" id="UP001165565">
    <property type="component" value="Unassembled WGS sequence"/>
</dbReference>
<evidence type="ECO:0000256" key="2">
    <source>
        <dbReference type="ARBA" id="ARBA00022643"/>
    </source>
</evidence>
<comment type="cofactor">
    <cofactor evidence="6">
        <name>FMN</name>
        <dbReference type="ChEBI" id="CHEBI:58210"/>
    </cofactor>
    <text evidence="6">Binds 1 FMN per subunit.</text>
</comment>
<dbReference type="EMBL" id="JANFAV010000001">
    <property type="protein sequence ID" value="MCW6533183.1"/>
    <property type="molecule type" value="Genomic_DNA"/>
</dbReference>
<evidence type="ECO:0000256" key="4">
    <source>
        <dbReference type="ARBA" id="ARBA00023027"/>
    </source>
</evidence>
<evidence type="ECO:0000256" key="6">
    <source>
        <dbReference type="HAMAP-Rule" id="MF_01216"/>
    </source>
</evidence>
<feature type="binding site" evidence="6">
    <location>
        <begin position="15"/>
        <end position="17"/>
    </location>
    <ligand>
        <name>FMN</name>
        <dbReference type="ChEBI" id="CHEBI:58210"/>
    </ligand>
</feature>
<protein>
    <recommendedName>
        <fullName evidence="6">FMN dependent NADH:quinone oxidoreductase</fullName>
        <ecNumber evidence="6">1.6.5.-</ecNumber>
    </recommendedName>
    <alternativeName>
        <fullName evidence="6">Azo-dye reductase</fullName>
    </alternativeName>
    <alternativeName>
        <fullName evidence="6">FMN-dependent NADH-azo compound oxidoreductase</fullName>
    </alternativeName>
    <alternativeName>
        <fullName evidence="6">FMN-dependent NADH-azoreductase</fullName>
        <ecNumber evidence="6">1.7.1.17</ecNumber>
    </alternativeName>
</protein>
<keyword evidence="2 6" id="KW-0288">FMN</keyword>
<comment type="function">
    <text evidence="6">Also exhibits azoreductase activity. Catalyzes the reductive cleavage of the azo bond in aromatic azo compounds to the corresponding amines.</text>
</comment>
<comment type="similarity">
    <text evidence="6">Belongs to the azoreductase type 1 family.</text>
</comment>
<organism evidence="8 9">
    <name type="scientific">Sphingomonas lycopersici</name>
    <dbReference type="NCBI Taxonomy" id="2951807"/>
    <lineage>
        <taxon>Bacteria</taxon>
        <taxon>Pseudomonadati</taxon>
        <taxon>Pseudomonadota</taxon>
        <taxon>Alphaproteobacteria</taxon>
        <taxon>Sphingomonadales</taxon>
        <taxon>Sphingomonadaceae</taxon>
        <taxon>Sphingomonas</taxon>
    </lineage>
</organism>
<dbReference type="Gene3D" id="3.40.50.360">
    <property type="match status" value="1"/>
</dbReference>
<keyword evidence="4 6" id="KW-0520">NAD</keyword>
<evidence type="ECO:0000313" key="8">
    <source>
        <dbReference type="EMBL" id="MCW6533183.1"/>
    </source>
</evidence>
<gene>
    <name evidence="6" type="primary">azoR</name>
    <name evidence="8" type="ORF">NEE01_00145</name>
</gene>
<evidence type="ECO:0000313" key="9">
    <source>
        <dbReference type="Proteomes" id="UP001165565"/>
    </source>
</evidence>
<proteinExistence type="inferred from homology"/>
<comment type="catalytic activity">
    <reaction evidence="5">
        <text>N,N-dimethyl-1,4-phenylenediamine + anthranilate + 2 NAD(+) = 2-(4-dimethylaminophenyl)diazenylbenzoate + 2 NADH + 2 H(+)</text>
        <dbReference type="Rhea" id="RHEA:55872"/>
        <dbReference type="ChEBI" id="CHEBI:15378"/>
        <dbReference type="ChEBI" id="CHEBI:15783"/>
        <dbReference type="ChEBI" id="CHEBI:16567"/>
        <dbReference type="ChEBI" id="CHEBI:57540"/>
        <dbReference type="ChEBI" id="CHEBI:57945"/>
        <dbReference type="ChEBI" id="CHEBI:71579"/>
        <dbReference type="EC" id="1.7.1.17"/>
    </reaction>
    <physiologicalReaction direction="right-to-left" evidence="5">
        <dbReference type="Rhea" id="RHEA:55874"/>
    </physiologicalReaction>
</comment>
<keyword evidence="9" id="KW-1185">Reference proteome</keyword>
<feature type="domain" description="Flavodoxin-like fold" evidence="7">
    <location>
        <begin position="1"/>
        <end position="197"/>
    </location>
</feature>
<dbReference type="GO" id="GO:0016655">
    <property type="term" value="F:oxidoreductase activity, acting on NAD(P)H, quinone or similar compound as acceptor"/>
    <property type="evidence" value="ECO:0007669"/>
    <property type="project" value="InterPro"/>
</dbReference>
<dbReference type="InterPro" id="IPR050104">
    <property type="entry name" value="FMN-dep_NADH:Q_OxRdtase_AzoR1"/>
</dbReference>
<evidence type="ECO:0000256" key="3">
    <source>
        <dbReference type="ARBA" id="ARBA00023002"/>
    </source>
</evidence>
<dbReference type="GO" id="GO:0010181">
    <property type="term" value="F:FMN binding"/>
    <property type="evidence" value="ECO:0007669"/>
    <property type="project" value="UniProtKB-UniRule"/>
</dbReference>
<sequence length="198" mass="20641">MNLLHVDSSILGPASVSRQLSAAIVAAERAAFPGLEVARLDLATDPIGHLTGAHVALWQGGIAESGALAEDAAGGDAALDAFLAADIVVIGAPMYNFGIPSQLKAWIDRLAVAGRTFRFTEHGPQGLAGGKRIIVASSRGGIYTGASALAPFDHQEHYLRAIFNLFGITDVRFVRAEGLATGEEPRRRALAAAYAEIA</sequence>
<evidence type="ECO:0000256" key="1">
    <source>
        <dbReference type="ARBA" id="ARBA00022630"/>
    </source>
</evidence>
<dbReference type="PANTHER" id="PTHR43741">
    <property type="entry name" value="FMN-DEPENDENT NADH-AZOREDUCTASE 1"/>
    <property type="match status" value="1"/>
</dbReference>
<evidence type="ECO:0000259" key="7">
    <source>
        <dbReference type="Pfam" id="PF02525"/>
    </source>
</evidence>
<dbReference type="GO" id="GO:0009055">
    <property type="term" value="F:electron transfer activity"/>
    <property type="evidence" value="ECO:0007669"/>
    <property type="project" value="UniProtKB-UniRule"/>
</dbReference>
<feature type="binding site" evidence="6">
    <location>
        <begin position="94"/>
        <end position="97"/>
    </location>
    <ligand>
        <name>FMN</name>
        <dbReference type="ChEBI" id="CHEBI:58210"/>
    </ligand>
</feature>
<feature type="binding site" evidence="6">
    <location>
        <begin position="138"/>
        <end position="141"/>
    </location>
    <ligand>
        <name>FMN</name>
        <dbReference type="ChEBI" id="CHEBI:58210"/>
    </ligand>
</feature>
<dbReference type="RefSeq" id="WP_265267233.1">
    <property type="nucleotide sequence ID" value="NZ_JANFAV010000001.1"/>
</dbReference>
<dbReference type="SUPFAM" id="SSF52218">
    <property type="entry name" value="Flavoproteins"/>
    <property type="match status" value="1"/>
</dbReference>
<feature type="binding site" evidence="6">
    <location>
        <position position="9"/>
    </location>
    <ligand>
        <name>FMN</name>
        <dbReference type="ChEBI" id="CHEBI:58210"/>
    </ligand>
</feature>
<evidence type="ECO:0000256" key="5">
    <source>
        <dbReference type="ARBA" id="ARBA00048542"/>
    </source>
</evidence>
<keyword evidence="3 6" id="KW-0560">Oxidoreductase</keyword>
<dbReference type="InterPro" id="IPR029039">
    <property type="entry name" value="Flavoprotein-like_sf"/>
</dbReference>
<reference evidence="8" key="1">
    <citation type="submission" date="2022-06" db="EMBL/GenBank/DDBJ databases">
        <title>Sphingomonas sp. nov. isolated from rhizosphere soil of tomato.</title>
        <authorList>
            <person name="Dong H."/>
            <person name="Gao R."/>
        </authorList>
    </citation>
    <scope>NUCLEOTIDE SEQUENCE</scope>
    <source>
        <strain evidence="8">MMSM24</strain>
    </source>
</reference>